<dbReference type="PRINTS" id="PR00344">
    <property type="entry name" value="BCTRLSENSOR"/>
</dbReference>
<dbReference type="SMART" id="SM00448">
    <property type="entry name" value="REC"/>
    <property type="match status" value="1"/>
</dbReference>
<dbReference type="CDD" id="cd16922">
    <property type="entry name" value="HATPase_EvgS-ArcB-TorS-like"/>
    <property type="match status" value="1"/>
</dbReference>
<keyword evidence="11" id="KW-0067">ATP-binding</keyword>
<dbReference type="RefSeq" id="WP_353931049.1">
    <property type="nucleotide sequence ID" value="NZ_CP150886.1"/>
</dbReference>
<keyword evidence="3 7" id="KW-0597">Phosphoprotein</keyword>
<dbReference type="EC" id="2.7.13.3" evidence="2"/>
<feature type="coiled-coil region" evidence="8">
    <location>
        <begin position="136"/>
        <end position="170"/>
    </location>
</feature>
<keyword evidence="5" id="KW-0418">Kinase</keyword>
<dbReference type="InterPro" id="IPR003661">
    <property type="entry name" value="HisK_dim/P_dom"/>
</dbReference>
<dbReference type="InterPro" id="IPR036097">
    <property type="entry name" value="HisK_dim/P_sf"/>
</dbReference>
<evidence type="ECO:0000256" key="1">
    <source>
        <dbReference type="ARBA" id="ARBA00000085"/>
    </source>
</evidence>
<keyword evidence="8" id="KW-0175">Coiled coil</keyword>
<dbReference type="Pfam" id="PF02518">
    <property type="entry name" value="HATPase_c"/>
    <property type="match status" value="1"/>
</dbReference>
<dbReference type="SMART" id="SM00387">
    <property type="entry name" value="HATPase_c"/>
    <property type="match status" value="1"/>
</dbReference>
<feature type="modified residue" description="4-aspartylphosphate" evidence="7">
    <location>
        <position position="57"/>
    </location>
</feature>
<dbReference type="PROSITE" id="PS50110">
    <property type="entry name" value="RESPONSE_REGULATORY"/>
    <property type="match status" value="1"/>
</dbReference>
<dbReference type="CDD" id="cd00156">
    <property type="entry name" value="REC"/>
    <property type="match status" value="1"/>
</dbReference>
<evidence type="ECO:0000256" key="3">
    <source>
        <dbReference type="ARBA" id="ARBA00022553"/>
    </source>
</evidence>
<dbReference type="EMBL" id="CP150886">
    <property type="protein sequence ID" value="WZB88140.1"/>
    <property type="molecule type" value="Genomic_DNA"/>
</dbReference>
<proteinExistence type="predicted"/>
<dbReference type="InterPro" id="IPR036890">
    <property type="entry name" value="HATPase_C_sf"/>
</dbReference>
<evidence type="ECO:0000256" key="2">
    <source>
        <dbReference type="ARBA" id="ARBA00012438"/>
    </source>
</evidence>
<dbReference type="SUPFAM" id="SSF55874">
    <property type="entry name" value="ATPase domain of HSP90 chaperone/DNA topoisomerase II/histidine kinase"/>
    <property type="match status" value="1"/>
</dbReference>
<dbReference type="GO" id="GO:0005524">
    <property type="term" value="F:ATP binding"/>
    <property type="evidence" value="ECO:0007669"/>
    <property type="project" value="UniProtKB-KW"/>
</dbReference>
<dbReference type="SMART" id="SM00388">
    <property type="entry name" value="HisKA"/>
    <property type="match status" value="1"/>
</dbReference>
<protein>
    <recommendedName>
        <fullName evidence="2">histidine kinase</fullName>
        <ecNumber evidence="2">2.7.13.3</ecNumber>
    </recommendedName>
</protein>
<evidence type="ECO:0000256" key="7">
    <source>
        <dbReference type="PROSITE-ProRule" id="PRU00169"/>
    </source>
</evidence>
<organism evidence="11 12">
    <name type="scientific">Okeanomitos corallinicola TIOX110</name>
    <dbReference type="NCBI Taxonomy" id="3133117"/>
    <lineage>
        <taxon>Bacteria</taxon>
        <taxon>Bacillati</taxon>
        <taxon>Cyanobacteriota</taxon>
        <taxon>Cyanophyceae</taxon>
        <taxon>Nostocales</taxon>
        <taxon>Aphanizomenonaceae</taxon>
        <taxon>Okeanomitos</taxon>
    </lineage>
</organism>
<dbReference type="Gene3D" id="3.30.565.10">
    <property type="entry name" value="Histidine kinase-like ATPase, C-terminal domain"/>
    <property type="match status" value="1"/>
</dbReference>
<dbReference type="Proteomes" id="UP001483337">
    <property type="component" value="Chromosome"/>
</dbReference>
<dbReference type="Gene3D" id="3.40.50.2300">
    <property type="match status" value="1"/>
</dbReference>
<name>A0ABZ2UUU7_9CYAN</name>
<gene>
    <name evidence="11" type="ORF">WJM97_00060</name>
</gene>
<dbReference type="PROSITE" id="PS50109">
    <property type="entry name" value="HIS_KIN"/>
    <property type="match status" value="1"/>
</dbReference>
<evidence type="ECO:0000313" key="12">
    <source>
        <dbReference type="Proteomes" id="UP001483337"/>
    </source>
</evidence>
<evidence type="ECO:0000259" key="10">
    <source>
        <dbReference type="PROSITE" id="PS50110"/>
    </source>
</evidence>
<sequence>MEEKLKILVVDNNKVESMAAYLAVKEADMQIDIYQETDVNNALSTLKNVKFDYVFLDYCLPKQDSFTLTHKINFLGIKVPVVILTIPGEEEIAVNLIKAGATEYFFKSEVSSETLPRILRSVKRLHQAEMKVDSVYQQLNKSHEQLTRKNQELEQQRRQIQLQNLQLIETSRLKSQFLATISHELRTPMNAIIGFSQILLRPKFGQLTNKQTDMVERILNNGKQLLSLVNEVLDFAKIESGKLDLKVEIFDLAKTVHSTVTEIRSLAESKNLSLFLDINLENTFVLNDPVRIRQILLNLLSNAVKFTEFGSIWVEVQEQNKDRITITIRDTGIGISSQNFQNIFEAFRQVDQGINRQYTGTGLGLAIINSLVTMMGGKILLESQLGVGSVFRIDIPRQMNVSASMGHKYHINLMSSDDVIYHPHSNSFPIQTQFNKVVKGNPHLQR</sequence>
<dbReference type="PANTHER" id="PTHR43047:SF72">
    <property type="entry name" value="OSMOSENSING HISTIDINE PROTEIN KINASE SLN1"/>
    <property type="match status" value="1"/>
</dbReference>
<dbReference type="InterPro" id="IPR004358">
    <property type="entry name" value="Sig_transdc_His_kin-like_C"/>
</dbReference>
<feature type="domain" description="Response regulatory" evidence="10">
    <location>
        <begin position="6"/>
        <end position="122"/>
    </location>
</feature>
<dbReference type="InterPro" id="IPR003594">
    <property type="entry name" value="HATPase_dom"/>
</dbReference>
<dbReference type="Gene3D" id="1.10.287.130">
    <property type="match status" value="1"/>
</dbReference>
<dbReference type="InterPro" id="IPR005467">
    <property type="entry name" value="His_kinase_dom"/>
</dbReference>
<dbReference type="InterPro" id="IPR011006">
    <property type="entry name" value="CheY-like_superfamily"/>
</dbReference>
<dbReference type="SUPFAM" id="SSF52172">
    <property type="entry name" value="CheY-like"/>
    <property type="match status" value="1"/>
</dbReference>
<feature type="domain" description="Histidine kinase" evidence="9">
    <location>
        <begin position="180"/>
        <end position="399"/>
    </location>
</feature>
<evidence type="ECO:0000259" key="9">
    <source>
        <dbReference type="PROSITE" id="PS50109"/>
    </source>
</evidence>
<keyword evidence="4" id="KW-0808">Transferase</keyword>
<keyword evidence="11" id="KW-0547">Nucleotide-binding</keyword>
<evidence type="ECO:0000256" key="6">
    <source>
        <dbReference type="ARBA" id="ARBA00023012"/>
    </source>
</evidence>
<dbReference type="Pfam" id="PF00512">
    <property type="entry name" value="HisKA"/>
    <property type="match status" value="1"/>
</dbReference>
<dbReference type="SUPFAM" id="SSF47384">
    <property type="entry name" value="Homodimeric domain of signal transducing histidine kinase"/>
    <property type="match status" value="1"/>
</dbReference>
<dbReference type="Pfam" id="PF00072">
    <property type="entry name" value="Response_reg"/>
    <property type="match status" value="1"/>
</dbReference>
<dbReference type="InterPro" id="IPR001789">
    <property type="entry name" value="Sig_transdc_resp-reg_receiver"/>
</dbReference>
<evidence type="ECO:0000256" key="8">
    <source>
        <dbReference type="SAM" id="Coils"/>
    </source>
</evidence>
<keyword evidence="6" id="KW-0902">Two-component regulatory system</keyword>
<dbReference type="PANTHER" id="PTHR43047">
    <property type="entry name" value="TWO-COMPONENT HISTIDINE PROTEIN KINASE"/>
    <property type="match status" value="1"/>
</dbReference>
<evidence type="ECO:0000256" key="5">
    <source>
        <dbReference type="ARBA" id="ARBA00022777"/>
    </source>
</evidence>
<evidence type="ECO:0000256" key="4">
    <source>
        <dbReference type="ARBA" id="ARBA00022679"/>
    </source>
</evidence>
<evidence type="ECO:0000313" key="11">
    <source>
        <dbReference type="EMBL" id="WZB88140.1"/>
    </source>
</evidence>
<comment type="catalytic activity">
    <reaction evidence="1">
        <text>ATP + protein L-histidine = ADP + protein N-phospho-L-histidine.</text>
        <dbReference type="EC" id="2.7.13.3"/>
    </reaction>
</comment>
<reference evidence="11 12" key="1">
    <citation type="submission" date="2024-04" db="EMBL/GenBank/DDBJ databases">
        <title>Okeanomitos corallinicola gen. &amp; sp. nov. (Nostocales, Cyanobacteria), a new toxic marine heterocyst-forming cyanobacterium from a coral reef.</title>
        <authorList>
            <person name="Li H."/>
            <person name="Li R."/>
            <person name="Kang J."/>
            <person name="Hii K.S."/>
            <person name="Mohamed H.F."/>
            <person name="Xu X."/>
            <person name="Luo Z."/>
        </authorList>
    </citation>
    <scope>NUCLEOTIDE SEQUENCE [LARGE SCALE GENOMIC DNA]</scope>
    <source>
        <strain evidence="11 12">TIOX110</strain>
    </source>
</reference>
<accession>A0ABZ2UUU7</accession>
<dbReference type="CDD" id="cd00082">
    <property type="entry name" value="HisKA"/>
    <property type="match status" value="1"/>
</dbReference>
<keyword evidence="12" id="KW-1185">Reference proteome</keyword>